<organism evidence="6 7">
    <name type="scientific">Candida boidinii</name>
    <name type="common">Yeast</name>
    <dbReference type="NCBI Taxonomy" id="5477"/>
    <lineage>
        <taxon>Eukaryota</taxon>
        <taxon>Fungi</taxon>
        <taxon>Dikarya</taxon>
        <taxon>Ascomycota</taxon>
        <taxon>Saccharomycotina</taxon>
        <taxon>Pichiomycetes</taxon>
        <taxon>Pichiales</taxon>
        <taxon>Pichiaceae</taxon>
        <taxon>Ogataea</taxon>
        <taxon>Ogataea/Candida clade</taxon>
    </lineage>
</organism>
<evidence type="ECO:0000256" key="4">
    <source>
        <dbReference type="ARBA" id="ARBA00023274"/>
    </source>
</evidence>
<comment type="caution">
    <text evidence="6">The sequence shown here is derived from an EMBL/GenBank/DDBJ whole genome shotgun (WGS) entry which is preliminary data.</text>
</comment>
<evidence type="ECO:0000256" key="1">
    <source>
        <dbReference type="ARBA" id="ARBA00004173"/>
    </source>
</evidence>
<feature type="domain" description="Ribosomal protein/NADH dehydrogenase" evidence="5">
    <location>
        <begin position="56"/>
        <end position="137"/>
    </location>
</feature>
<dbReference type="AlphaFoldDB" id="A0A9W6T0L3"/>
<reference evidence="6" key="1">
    <citation type="submission" date="2023-04" db="EMBL/GenBank/DDBJ databases">
        <title>Candida boidinii NBRC 10035.</title>
        <authorList>
            <person name="Ichikawa N."/>
            <person name="Sato H."/>
            <person name="Tonouchi N."/>
        </authorList>
    </citation>
    <scope>NUCLEOTIDE SEQUENCE</scope>
    <source>
        <strain evidence="6">NBRC 10035</strain>
    </source>
</reference>
<name>A0A9W6T0L3_CANBO</name>
<comment type="subcellular location">
    <subcellularLocation>
        <location evidence="1">Mitochondrion</location>
    </subcellularLocation>
</comment>
<evidence type="ECO:0000256" key="3">
    <source>
        <dbReference type="ARBA" id="ARBA00023128"/>
    </source>
</evidence>
<proteinExistence type="predicted"/>
<dbReference type="Proteomes" id="UP001165120">
    <property type="component" value="Unassembled WGS sequence"/>
</dbReference>
<evidence type="ECO:0000256" key="2">
    <source>
        <dbReference type="ARBA" id="ARBA00022980"/>
    </source>
</evidence>
<dbReference type="GO" id="GO:1990904">
    <property type="term" value="C:ribonucleoprotein complex"/>
    <property type="evidence" value="ECO:0007669"/>
    <property type="project" value="UniProtKB-KW"/>
</dbReference>
<dbReference type="InterPro" id="IPR036249">
    <property type="entry name" value="Thioredoxin-like_sf"/>
</dbReference>
<sequence>MSRRVPLSSRPLFLKGLPNSRVLKQYANLNNIANYPNSAIKLSNDISKIELIFKKLNSNGHMGIKQFWKYNLRTINFHNPSVPINVMRVDCKTKEEQVKCPSIINIVYANGEKKTLDCKNKLSDDIMKEFTELTNSEKVPENEIPILKTDSLIDNIA</sequence>
<protein>
    <submittedName>
        <fullName evidence="6">Unnamed protein product</fullName>
    </submittedName>
</protein>
<dbReference type="InterPro" id="IPR007741">
    <property type="entry name" value="Ribosomal_mL43/mS25/NADH_DH"/>
</dbReference>
<keyword evidence="3" id="KW-0496">Mitochondrion</keyword>
<accession>A0A9W6T0L3</accession>
<evidence type="ECO:0000259" key="5">
    <source>
        <dbReference type="SMART" id="SM00916"/>
    </source>
</evidence>
<keyword evidence="7" id="KW-1185">Reference proteome</keyword>
<gene>
    <name evidence="6" type="ORF">Cboi02_000344600</name>
</gene>
<evidence type="ECO:0000313" key="6">
    <source>
        <dbReference type="EMBL" id="GME72038.1"/>
    </source>
</evidence>
<dbReference type="SMART" id="SM00916">
    <property type="entry name" value="L51_S25_CI-B8"/>
    <property type="match status" value="1"/>
</dbReference>
<dbReference type="GO" id="GO:0003735">
    <property type="term" value="F:structural constituent of ribosome"/>
    <property type="evidence" value="ECO:0007669"/>
    <property type="project" value="InterPro"/>
</dbReference>
<dbReference type="Pfam" id="PF05047">
    <property type="entry name" value="L51_S25_CI-B8"/>
    <property type="match status" value="1"/>
</dbReference>
<dbReference type="SUPFAM" id="SSF52833">
    <property type="entry name" value="Thioredoxin-like"/>
    <property type="match status" value="1"/>
</dbReference>
<dbReference type="PANTHER" id="PTHR13274:SF2">
    <property type="entry name" value="SMALL RIBOSOMAL SUBUNIT PROTEIN MS25"/>
    <property type="match status" value="1"/>
</dbReference>
<dbReference type="InterPro" id="IPR040049">
    <property type="entry name" value="Ribosomal_mS25/mL61"/>
</dbReference>
<dbReference type="GO" id="GO:0005739">
    <property type="term" value="C:mitochondrion"/>
    <property type="evidence" value="ECO:0007669"/>
    <property type="project" value="UniProtKB-SubCell"/>
</dbReference>
<dbReference type="PANTHER" id="PTHR13274">
    <property type="entry name" value="MITOCHONDRIAL RIBOSOMAL PROTEIN S25"/>
    <property type="match status" value="1"/>
</dbReference>
<dbReference type="GO" id="GO:0005840">
    <property type="term" value="C:ribosome"/>
    <property type="evidence" value="ECO:0007669"/>
    <property type="project" value="UniProtKB-KW"/>
</dbReference>
<dbReference type="EMBL" id="BSXN01001191">
    <property type="protein sequence ID" value="GME72038.1"/>
    <property type="molecule type" value="Genomic_DNA"/>
</dbReference>
<dbReference type="Gene3D" id="3.40.30.10">
    <property type="entry name" value="Glutaredoxin"/>
    <property type="match status" value="1"/>
</dbReference>
<keyword evidence="2" id="KW-0689">Ribosomal protein</keyword>
<keyword evidence="4" id="KW-0687">Ribonucleoprotein</keyword>
<evidence type="ECO:0000313" key="7">
    <source>
        <dbReference type="Proteomes" id="UP001165120"/>
    </source>
</evidence>